<gene>
    <name evidence="9" type="ORF">ABW286_12015</name>
</gene>
<dbReference type="Proteomes" id="UP001554567">
    <property type="component" value="Unassembled WGS sequence"/>
</dbReference>
<evidence type="ECO:0000256" key="6">
    <source>
        <dbReference type="SAM" id="Phobius"/>
    </source>
</evidence>
<reference evidence="9 10" key="1">
    <citation type="submission" date="2024-07" db="EMBL/GenBank/DDBJ databases">
        <authorList>
            <person name="Dulla G.F.J."/>
            <person name="Delorm J.G."/>
        </authorList>
    </citation>
    <scope>NUCLEOTIDE SEQUENCE [LARGE SCALE GENOMIC DNA]</scope>
    <source>
        <strain evidence="9 10">JGD 233</strain>
    </source>
</reference>
<dbReference type="RefSeq" id="WP_367167615.1">
    <property type="nucleotide sequence ID" value="NZ_JBFKZN010000006.1"/>
</dbReference>
<dbReference type="InterPro" id="IPR038177">
    <property type="entry name" value="IAT_beta_sf"/>
</dbReference>
<dbReference type="EMBL" id="JBFKZN010000006">
    <property type="protein sequence ID" value="MEW5289900.1"/>
    <property type="molecule type" value="Genomic_DNA"/>
</dbReference>
<dbReference type="CDD" id="cd00118">
    <property type="entry name" value="LysM"/>
    <property type="match status" value="1"/>
</dbReference>
<dbReference type="InterPro" id="IPR024519">
    <property type="entry name" value="IAT_beta"/>
</dbReference>
<sequence length="2345" mass="247007">MKIVRRDHIPVRIKLFAWLNIGVQILFPLTMAFTPAIAGAGSNGRLLSGSQQTTLQTRPYTLGEGETADSVAKKFNMTPEALKKLNQFRTFARGFERIQPGDELDVPLNPLPEIKWHEGPTSPLQTDAHSQTEEKIARHATQAGTFLANQPNSSAASSLARNMASSAASTEIQQWMSRFGTARVQLETDKNLSLKNSQLDLLVPLHEQNNRLIFSQSSLHRTDDRTQANFGAGVRHFYDQWMLGVNTFFDHDLSQDHSRAGAGVEYWRDFVRLAVNGYLRLSGWKDSPHLTDYQARPANGWDVRAQGWLPDMPQLGGKLTWEQYYGNEVALFGKDNRQRNPHAVTAGVNYTPVPLMTLSAEQRQGRAGQNDTRFGMHMNYQLGVPWRAQTDPNAVASMRSLMNSRYDLVERNNNIVLDYRKKEVISLRTAQALSGYAGQHKSLGVAVNSKYGLAQINWSAPSLIAAGGKIIDSNGDYKVVLPDYQPGKDGINVWQVDGVAVDQKGNSSKRTRTTVTVTQAAIDTRHSLLTPAEINLPADGKTQQQLLLRINDRDGNPVDIDASEISMRKTTQLRTASDAVVSEFIRQAAGEYVTTVTAGTHPEAFTLTPGARDADFASAKVTLTADVTTALINSLDVVQDNALADGRAQNIIKATVVDAHNNPVAGQRVAFRAGNEASIAGAVVTSAEGSVTVPVTSVRAGETTITASVNDTANKEINVRFQPDHHTAQVTEHNLSVLPTVSLADGKESKTISVIVTDANGNPVPGLPVAFSADNGAVPADNSVMTDAEGRAATLMSSRTAGLSRVTASVNNSKAVQETTFIGNSSTALVTAVDALPSSGIADGKTAVIIRALIKDENGNSLADIPVDWKSNKDDNIVAVGQIQTRSNSQGIAETAVTSTRALTDVVITASTNASAKSSAALTFVADKNSAQLAQLTGDKMTFTANGTDAVRLSVRVEDAGGNPLGDMKVALSSDRGAIITPVQLVSDSDGVAHAILTATQAGEVNVVARLDNAVSKTLSLQAVADTQTATVGVKSSTATATAGQSEPVVFTATVVDSHNNPVADTSVAWQSSHNQLNHAVSVTNAQGEAVVQLSGTEAQLTTVSAVLYNGNKGAAQVTFGPAAPAQEQSELTVSPQTITADGRASALATLILKDRWNNAVPAQSVSWSADADAGIVFAARETGNGIYQASVTGTREGTWPLAASSGNVHLQMPLGLLASQDTAVIDSVTIFGSNTAKADGVGRITLRAQVKDHNGNSKLKGVAVGWDTNLGTLSSRISTTDENGVAEITLSSRAAGQAQVAAMLGGGTAMKADSVANFTVGTINAEQSLLSISPARIVAGTESATVSVTARDVEGNLLPGLKDKVQLSFSSALDTTLSAFTEVSTGVYQATVSGLKAGTTEVSAAVDGVTVTRKASLTIVADSTAAIVKGAITVSPTSATVGDTVTYSAVLTDSHGNALGAGIPVTWSASEGSRLQAQVTRTDDSGVARVTLTRLIAGTASVELILSSGSTAAPDVVFSSGEADQSRSELTLSPSVIVAGKETAELVLILRDSNGNLLSGQSVSGQSSDADVSVSASQQSSDAPGRYTMTVSGNKAGTATLSVQVGSQTFSQTRTVTITGDTDSWSIAEVTPDRTSLSAGDTQGVTYSATVVDRHGNVLPGVVVSWQLNGQAESYAPTSRTDSHGVAKTTVLSNTAGQLRMNAWLDANNSLQSATVNVVAGDIKLATLTADRTMIGSDGNDAVTFTTWLEDSWGNPVTGKTVVLQGADSLPGFELSAVKDLGEGHYVATATATTKGEVTISAQVDNKTVGNAVTVTVGAIIPDLRFPNAQQNTAWTSNFSESQAVTGMPEGVPQIWTVSDPTVATVDDNGRLTLLKAGEASVSVYTPGNSQYTAAMASYYIRVAKADPQLTAGTGEPITAMWRDGVQRTITASYGNSDAQRMLTPEYTSRSSSVVTVDDSGRLTAVKPGTTVVSVSTPETDQFLAGTSQVTYVLNRATVAVSFANREVNTTDQVAFSLQNPTTTFGPEANIRWTSSNASVVNVTAAGAVQGNVAKGQARLTLEVVDNDYYSASTGYYDVRIYTKPAISLGNISYLSRATNGSSGRWTPVFTDDALTLNWSAGMTDEYSRPGSAVVYIKDSNGNILEQSDALTPLASNSMTIYPNTNLWGKTVRVEVVAKGYGDLETHIASSAITVTNLPPNQIWTSFTVNHHLETRTDRGTDSSCKETHLGRYHWNNVVANAGNISFGNKRLLSPMNISARASATQNGTDRSANLPGVFNSVTTDQNTIFGSVTVAEDCWRNHTGGYTLNMIVNYAGQSFTYQGISRGWGGNGDGMYVNRIENY</sequence>
<proteinExistence type="inferred from homology"/>
<dbReference type="Pfam" id="PF02369">
    <property type="entry name" value="Big_1"/>
    <property type="match status" value="9"/>
</dbReference>
<dbReference type="InterPro" id="IPR036779">
    <property type="entry name" value="LysM_dom_sf"/>
</dbReference>
<evidence type="ECO:0000313" key="10">
    <source>
        <dbReference type="Proteomes" id="UP001554567"/>
    </source>
</evidence>
<feature type="domain" description="Big-1" evidence="7">
    <location>
        <begin position="732"/>
        <end position="822"/>
    </location>
</feature>
<name>A0ABV3N266_9GAMM</name>
<feature type="domain" description="LysM" evidence="8">
    <location>
        <begin position="58"/>
        <end position="106"/>
    </location>
</feature>
<dbReference type="Gene3D" id="2.40.160.160">
    <property type="entry name" value="Inverse autotransporter, beta-domain"/>
    <property type="match status" value="1"/>
</dbReference>
<dbReference type="InterPro" id="IPR003344">
    <property type="entry name" value="Big_1_dom"/>
</dbReference>
<dbReference type="InterPro" id="IPR051715">
    <property type="entry name" value="Intimin-Invasin_domain"/>
</dbReference>
<feature type="domain" description="Big-1" evidence="7">
    <location>
        <begin position="1227"/>
        <end position="1320"/>
    </location>
</feature>
<dbReference type="InterPro" id="IPR003535">
    <property type="entry name" value="Intimin/invasin_bac"/>
</dbReference>
<keyword evidence="6" id="KW-1133">Transmembrane helix</keyword>
<dbReference type="SMART" id="SM00257">
    <property type="entry name" value="LysM"/>
    <property type="match status" value="1"/>
</dbReference>
<feature type="domain" description="Big-1" evidence="7">
    <location>
        <begin position="1029"/>
        <end position="1121"/>
    </location>
</feature>
<dbReference type="PROSITE" id="PS51127">
    <property type="entry name" value="BIG1"/>
    <property type="match status" value="9"/>
</dbReference>
<keyword evidence="4" id="KW-0998">Cell outer membrane</keyword>
<feature type="compositionally biased region" description="Low complexity" evidence="5">
    <location>
        <begin position="1561"/>
        <end position="1584"/>
    </location>
</feature>
<feature type="transmembrane region" description="Helical" evidence="6">
    <location>
        <begin position="15"/>
        <end position="38"/>
    </location>
</feature>
<feature type="domain" description="Big-1" evidence="7">
    <location>
        <begin position="933"/>
        <end position="1024"/>
    </location>
</feature>
<comment type="subcellular location">
    <subcellularLocation>
        <location evidence="1">Cell outer membrane</location>
    </subcellularLocation>
</comment>
<feature type="domain" description="Big-1" evidence="7">
    <location>
        <begin position="1726"/>
        <end position="1818"/>
    </location>
</feature>
<evidence type="ECO:0000259" key="7">
    <source>
        <dbReference type="PROSITE" id="PS51127"/>
    </source>
</evidence>
<feature type="domain" description="Big-1" evidence="7">
    <location>
        <begin position="1430"/>
        <end position="1520"/>
    </location>
</feature>
<evidence type="ECO:0000259" key="8">
    <source>
        <dbReference type="PROSITE" id="PS51782"/>
    </source>
</evidence>
<organism evidence="9 10">
    <name type="scientific">Erwinia papayae</name>
    <dbReference type="NCBI Taxonomy" id="206499"/>
    <lineage>
        <taxon>Bacteria</taxon>
        <taxon>Pseudomonadati</taxon>
        <taxon>Pseudomonadota</taxon>
        <taxon>Gammaproteobacteria</taxon>
        <taxon>Enterobacterales</taxon>
        <taxon>Erwiniaceae</taxon>
        <taxon>Erwinia</taxon>
    </lineage>
</organism>
<comment type="similarity">
    <text evidence="2">Belongs to the intimin/invasin family.</text>
</comment>
<keyword evidence="3 6" id="KW-0472">Membrane</keyword>
<comment type="caution">
    <text evidence="9">The sequence shown here is derived from an EMBL/GenBank/DDBJ whole genome shotgun (WGS) entry which is preliminary data.</text>
</comment>
<dbReference type="Pfam" id="PF11924">
    <property type="entry name" value="IAT_beta"/>
    <property type="match status" value="1"/>
</dbReference>
<feature type="region of interest" description="Disordered" evidence="5">
    <location>
        <begin position="1561"/>
        <end position="1587"/>
    </location>
</feature>
<dbReference type="InterPro" id="IPR013783">
    <property type="entry name" value="Ig-like_fold"/>
</dbReference>
<keyword evidence="10" id="KW-1185">Reference proteome</keyword>
<feature type="domain" description="Big-1" evidence="7">
    <location>
        <begin position="632"/>
        <end position="722"/>
    </location>
</feature>
<dbReference type="Gene3D" id="2.60.40.10">
    <property type="entry name" value="Immunoglobulins"/>
    <property type="match status" value="13"/>
</dbReference>
<evidence type="ECO:0000256" key="2">
    <source>
        <dbReference type="ARBA" id="ARBA00010116"/>
    </source>
</evidence>
<dbReference type="SMART" id="SM00634">
    <property type="entry name" value="BID_1"/>
    <property type="match status" value="12"/>
</dbReference>
<dbReference type="PROSITE" id="PS51782">
    <property type="entry name" value="LYSM"/>
    <property type="match status" value="1"/>
</dbReference>
<protein>
    <submittedName>
        <fullName evidence="9">Ig-like domain-containing protein</fullName>
    </submittedName>
</protein>
<dbReference type="InterPro" id="IPR008964">
    <property type="entry name" value="Invasin/intimin_cell_adhesion"/>
</dbReference>
<feature type="domain" description="Big-1" evidence="7">
    <location>
        <begin position="1628"/>
        <end position="1720"/>
    </location>
</feature>
<evidence type="ECO:0000256" key="4">
    <source>
        <dbReference type="ARBA" id="ARBA00023237"/>
    </source>
</evidence>
<evidence type="ECO:0000256" key="1">
    <source>
        <dbReference type="ARBA" id="ARBA00004442"/>
    </source>
</evidence>
<dbReference type="Gene3D" id="3.10.350.10">
    <property type="entry name" value="LysM domain"/>
    <property type="match status" value="1"/>
</dbReference>
<dbReference type="Gene3D" id="2.60.40.1080">
    <property type="match status" value="2"/>
</dbReference>
<dbReference type="PANTHER" id="PTHR39576:SF2">
    <property type="entry name" value="ATTACHING AND EFFACING PROTEIN HOMOLOG-RELATED"/>
    <property type="match status" value="1"/>
</dbReference>
<dbReference type="SUPFAM" id="SSF49373">
    <property type="entry name" value="Invasin/intimin cell-adhesion fragments"/>
    <property type="match status" value="15"/>
</dbReference>
<feature type="domain" description="Big-1" evidence="7">
    <location>
        <begin position="1328"/>
        <end position="1421"/>
    </location>
</feature>
<dbReference type="Pfam" id="PF09134">
    <property type="entry name" value="Invasin_D3"/>
    <property type="match status" value="4"/>
</dbReference>
<evidence type="ECO:0000256" key="5">
    <source>
        <dbReference type="SAM" id="MobiDB-lite"/>
    </source>
</evidence>
<dbReference type="InterPro" id="IPR018392">
    <property type="entry name" value="LysM"/>
</dbReference>
<dbReference type="PRINTS" id="PR01369">
    <property type="entry name" value="INTIMIN"/>
</dbReference>
<keyword evidence="6" id="KW-0812">Transmembrane</keyword>
<evidence type="ECO:0000313" key="9">
    <source>
        <dbReference type="EMBL" id="MEW5289900.1"/>
    </source>
</evidence>
<dbReference type="InterPro" id="IPR015217">
    <property type="entry name" value="Invasin_dom_3"/>
</dbReference>
<evidence type="ECO:0000256" key="3">
    <source>
        <dbReference type="ARBA" id="ARBA00023136"/>
    </source>
</evidence>
<dbReference type="PANTHER" id="PTHR39576">
    <property type="entry name" value="ATTACHING AND EFFACING PROTEIN HOMOLOG-RELATED-RELATED"/>
    <property type="match status" value="1"/>
</dbReference>
<accession>A0ABV3N266</accession>